<dbReference type="InterPro" id="IPR013094">
    <property type="entry name" value="AB_hydrolase_3"/>
</dbReference>
<feature type="domain" description="Alpha/beta hydrolase fold-3" evidence="2">
    <location>
        <begin position="5"/>
        <end position="197"/>
    </location>
</feature>
<name>M2Y218_9PSEU</name>
<evidence type="ECO:0000313" key="4">
    <source>
        <dbReference type="Proteomes" id="UP000054226"/>
    </source>
</evidence>
<dbReference type="InterPro" id="IPR050300">
    <property type="entry name" value="GDXG_lipolytic_enzyme"/>
</dbReference>
<evidence type="ECO:0000256" key="1">
    <source>
        <dbReference type="ARBA" id="ARBA00022801"/>
    </source>
</evidence>
<organism evidence="3 4">
    <name type="scientific">Amycolatopsis decaplanina DSM 44594</name>
    <dbReference type="NCBI Taxonomy" id="1284240"/>
    <lineage>
        <taxon>Bacteria</taxon>
        <taxon>Bacillati</taxon>
        <taxon>Actinomycetota</taxon>
        <taxon>Actinomycetes</taxon>
        <taxon>Pseudonocardiales</taxon>
        <taxon>Pseudonocardiaceae</taxon>
        <taxon>Amycolatopsis</taxon>
    </lineage>
</organism>
<proteinExistence type="predicted"/>
<evidence type="ECO:0000259" key="2">
    <source>
        <dbReference type="Pfam" id="PF07859"/>
    </source>
</evidence>
<dbReference type="Proteomes" id="UP000054226">
    <property type="component" value="Unassembled WGS sequence"/>
</dbReference>
<dbReference type="PANTHER" id="PTHR48081">
    <property type="entry name" value="AB HYDROLASE SUPERFAMILY PROTEIN C4A8.06C"/>
    <property type="match status" value="1"/>
</dbReference>
<dbReference type="SUPFAM" id="SSF53474">
    <property type="entry name" value="alpha/beta-Hydrolases"/>
    <property type="match status" value="1"/>
</dbReference>
<dbReference type="PANTHER" id="PTHR48081:SF8">
    <property type="entry name" value="ALPHA_BETA HYDROLASE FOLD-3 DOMAIN-CONTAINING PROTEIN-RELATED"/>
    <property type="match status" value="1"/>
</dbReference>
<dbReference type="AlphaFoldDB" id="M2Y218"/>
<dbReference type="EMBL" id="AOHO01000067">
    <property type="protein sequence ID" value="EME55585.1"/>
    <property type="molecule type" value="Genomic_DNA"/>
</dbReference>
<evidence type="ECO:0000313" key="3">
    <source>
        <dbReference type="EMBL" id="EME55585.1"/>
    </source>
</evidence>
<dbReference type="Pfam" id="PF07859">
    <property type="entry name" value="Abhydrolase_3"/>
    <property type="match status" value="1"/>
</dbReference>
<keyword evidence="1" id="KW-0378">Hydrolase</keyword>
<dbReference type="InterPro" id="IPR029058">
    <property type="entry name" value="AB_hydrolase_fold"/>
</dbReference>
<dbReference type="RefSeq" id="WP_007032768.1">
    <property type="nucleotide sequence ID" value="NZ_AOHO01000067.1"/>
</dbReference>
<gene>
    <name evidence="3" type="ORF">H074_24675</name>
</gene>
<dbReference type="GO" id="GO:0016829">
    <property type="term" value="F:lyase activity"/>
    <property type="evidence" value="ECO:0007669"/>
    <property type="project" value="UniProtKB-KW"/>
</dbReference>
<dbReference type="GO" id="GO:0016787">
    <property type="term" value="F:hydrolase activity"/>
    <property type="evidence" value="ECO:0007669"/>
    <property type="project" value="UniProtKB-KW"/>
</dbReference>
<accession>M2Y218</accession>
<protein>
    <submittedName>
        <fullName evidence="3">Virginiamycin B lyase</fullName>
    </submittedName>
</protein>
<comment type="caution">
    <text evidence="3">The sequence shown here is derived from an EMBL/GenBank/DDBJ whole genome shotgun (WGS) entry which is preliminary data.</text>
</comment>
<sequence>MTFTIVYAHGGGFTSYDPEIGRLRDDALQRATKLQVVTVEYRLAPEHRYPAQVDDVLDVYRSIEGPVVLLGESAGGTIVLSALLRLLITGEPLPAGVAAISPIADLTLPGGSFVTNDGADIVSRDALRRSVEAYLGGGEAGPASPSQGDFTGSPPLWLAVGTAEVLHDDVVTLATSARGSGVTTELRAYEGAQHGFQFSGEYPIDTDLAGWIEALG</sequence>
<keyword evidence="3" id="KW-0456">Lyase</keyword>
<dbReference type="PATRIC" id="fig|1284240.4.peg.5012"/>
<dbReference type="OrthoDB" id="128186at2"/>
<reference evidence="3 4" key="1">
    <citation type="journal article" date="2013" name="Genome Announc.">
        <title>Draft Genome Sequence of Amycolatopsis decaplanina Strain DSM 44594T.</title>
        <authorList>
            <person name="Kaur N."/>
            <person name="Kumar S."/>
            <person name="Bala M."/>
            <person name="Raghava G.P."/>
            <person name="Mayilraj S."/>
        </authorList>
    </citation>
    <scope>NUCLEOTIDE SEQUENCE [LARGE SCALE GENOMIC DNA]</scope>
    <source>
        <strain evidence="3 4">DSM 44594</strain>
    </source>
</reference>
<keyword evidence="4" id="KW-1185">Reference proteome</keyword>
<dbReference type="Gene3D" id="3.40.50.1820">
    <property type="entry name" value="alpha/beta hydrolase"/>
    <property type="match status" value="1"/>
</dbReference>